<proteinExistence type="predicted"/>
<keyword evidence="3" id="KW-1185">Reference proteome</keyword>
<reference evidence="2 3" key="1">
    <citation type="journal article" date="2015" name="Fungal Genet. Biol.">
        <title>Evolution of novel wood decay mechanisms in Agaricales revealed by the genome sequences of Fistulina hepatica and Cylindrobasidium torrendii.</title>
        <authorList>
            <person name="Floudas D."/>
            <person name="Held B.W."/>
            <person name="Riley R."/>
            <person name="Nagy L.G."/>
            <person name="Koehler G."/>
            <person name="Ransdell A.S."/>
            <person name="Younus H."/>
            <person name="Chow J."/>
            <person name="Chiniquy J."/>
            <person name="Lipzen A."/>
            <person name="Tritt A."/>
            <person name="Sun H."/>
            <person name="Haridas S."/>
            <person name="LaButti K."/>
            <person name="Ohm R.A."/>
            <person name="Kues U."/>
            <person name="Blanchette R.A."/>
            <person name="Grigoriev I.V."/>
            <person name="Minto R.E."/>
            <person name="Hibbett D.S."/>
        </authorList>
    </citation>
    <scope>NUCLEOTIDE SEQUENCE [LARGE SCALE GENOMIC DNA]</scope>
    <source>
        <strain evidence="2 3">FP15055 ss-10</strain>
    </source>
</reference>
<dbReference type="Proteomes" id="UP000054007">
    <property type="component" value="Unassembled WGS sequence"/>
</dbReference>
<evidence type="ECO:0000313" key="3">
    <source>
        <dbReference type="Proteomes" id="UP000054007"/>
    </source>
</evidence>
<name>A0A0D7B678_9AGAR</name>
<sequence>MIFASFVTLAIAATAAAHPRKRAASCTVPTATDEVTLDAPQTIAAGESFDVRTFSMHPC</sequence>
<evidence type="ECO:0000313" key="2">
    <source>
        <dbReference type="EMBL" id="KIY65695.1"/>
    </source>
</evidence>
<dbReference type="EMBL" id="KN880580">
    <property type="protein sequence ID" value="KIY65695.1"/>
    <property type="molecule type" value="Genomic_DNA"/>
</dbReference>
<organism evidence="2 3">
    <name type="scientific">Cylindrobasidium torrendii FP15055 ss-10</name>
    <dbReference type="NCBI Taxonomy" id="1314674"/>
    <lineage>
        <taxon>Eukaryota</taxon>
        <taxon>Fungi</taxon>
        <taxon>Dikarya</taxon>
        <taxon>Basidiomycota</taxon>
        <taxon>Agaricomycotina</taxon>
        <taxon>Agaricomycetes</taxon>
        <taxon>Agaricomycetidae</taxon>
        <taxon>Agaricales</taxon>
        <taxon>Marasmiineae</taxon>
        <taxon>Physalacriaceae</taxon>
        <taxon>Cylindrobasidium</taxon>
    </lineage>
</organism>
<accession>A0A0D7B678</accession>
<evidence type="ECO:0000256" key="1">
    <source>
        <dbReference type="SAM" id="SignalP"/>
    </source>
</evidence>
<gene>
    <name evidence="2" type="ORF">CYLTODRAFT_424111</name>
</gene>
<protein>
    <submittedName>
        <fullName evidence="2">Uncharacterized protein</fullName>
    </submittedName>
</protein>
<keyword evidence="1" id="KW-0732">Signal</keyword>
<feature type="signal peptide" evidence="1">
    <location>
        <begin position="1"/>
        <end position="17"/>
    </location>
</feature>
<feature type="chain" id="PRO_5002316764" evidence="1">
    <location>
        <begin position="18"/>
        <end position="59"/>
    </location>
</feature>
<dbReference type="AlphaFoldDB" id="A0A0D7B678"/>